<dbReference type="InterPro" id="IPR032364">
    <property type="entry name" value="GramPos_pilinD1_N"/>
</dbReference>
<dbReference type="AlphaFoldDB" id="A0A4P6ENU8"/>
<dbReference type="EMBL" id="CP035495">
    <property type="protein sequence ID" value="QAY63019.1"/>
    <property type="molecule type" value="Genomic_DNA"/>
</dbReference>
<dbReference type="NCBIfam" id="TIGR04226">
    <property type="entry name" value="RrgB_K2N_iso_D2"/>
    <property type="match status" value="1"/>
</dbReference>
<evidence type="ECO:0000256" key="4">
    <source>
        <dbReference type="ARBA" id="ARBA00023088"/>
    </source>
</evidence>
<accession>A0A4P6ENU8</accession>
<evidence type="ECO:0000256" key="1">
    <source>
        <dbReference type="ARBA" id="ARBA00022512"/>
    </source>
</evidence>
<dbReference type="NCBIfam" id="TIGR01167">
    <property type="entry name" value="LPXTG_anchor"/>
    <property type="match status" value="1"/>
</dbReference>
<keyword evidence="6" id="KW-1133">Transmembrane helix</keyword>
<dbReference type="PROSITE" id="PS51318">
    <property type="entry name" value="TAT"/>
    <property type="match status" value="1"/>
</dbReference>
<feature type="domain" description="SpaA-like prealbumin fold" evidence="9">
    <location>
        <begin position="348"/>
        <end position="457"/>
    </location>
</feature>
<dbReference type="InterPro" id="IPR048052">
    <property type="entry name" value="FM1-like"/>
</dbReference>
<evidence type="ECO:0000256" key="6">
    <source>
        <dbReference type="SAM" id="Phobius"/>
    </source>
</evidence>
<dbReference type="KEGG" id="xyl:ET495_06925"/>
<dbReference type="NCBIfam" id="NF033902">
    <property type="entry name" value="iso_D2_wall_anc"/>
    <property type="match status" value="1"/>
</dbReference>
<evidence type="ECO:0000259" key="9">
    <source>
        <dbReference type="Pfam" id="PF17802"/>
    </source>
</evidence>
<reference evidence="10 11" key="1">
    <citation type="submission" date="2019-01" db="EMBL/GenBank/DDBJ databases">
        <title>Genome sequencing of strain 2JSPR-7.</title>
        <authorList>
            <person name="Heo J."/>
            <person name="Kim S.-J."/>
            <person name="Kim J.-S."/>
            <person name="Hong S.-B."/>
            <person name="Kwon S.-W."/>
        </authorList>
    </citation>
    <scope>NUCLEOTIDE SEQUENCE [LARGE SCALE GENOMIC DNA]</scope>
    <source>
        <strain evidence="10 11">2JSPR-7</strain>
    </source>
</reference>
<feature type="domain" description="Gram-positive pilin subunit D1 N-terminal" evidence="8">
    <location>
        <begin position="65"/>
        <end position="200"/>
    </location>
</feature>
<keyword evidence="1" id="KW-0134">Cell wall</keyword>
<dbReference type="Gene3D" id="2.60.40.10">
    <property type="entry name" value="Immunoglobulins"/>
    <property type="match status" value="2"/>
</dbReference>
<keyword evidence="3" id="KW-0732">Signal</keyword>
<dbReference type="Pfam" id="PF00746">
    <property type="entry name" value="Gram_pos_anchor"/>
    <property type="match status" value="1"/>
</dbReference>
<organism evidence="10 11">
    <name type="scientific">Xylanimonas allomyrinae</name>
    <dbReference type="NCBI Taxonomy" id="2509459"/>
    <lineage>
        <taxon>Bacteria</taxon>
        <taxon>Bacillati</taxon>
        <taxon>Actinomycetota</taxon>
        <taxon>Actinomycetes</taxon>
        <taxon>Micrococcales</taxon>
        <taxon>Promicromonosporaceae</taxon>
        <taxon>Xylanimonas</taxon>
    </lineage>
</organism>
<feature type="region of interest" description="Disordered" evidence="5">
    <location>
        <begin position="1"/>
        <end position="20"/>
    </location>
</feature>
<dbReference type="InterPro" id="IPR041033">
    <property type="entry name" value="SpaA_PFL_dom_1"/>
</dbReference>
<protein>
    <submittedName>
        <fullName evidence="10">Isopeptide-forming domain-containing fimbrial protein</fullName>
    </submittedName>
</protein>
<keyword evidence="11" id="KW-1185">Reference proteome</keyword>
<sequence>MTPLPTTRHRSSVLPPRMEKHVRTTPSRRVLRTVGAALVAMLATAGLASTAQAADDLPVIPDGATGSITIHKFAYPDALPNVPNDGMQHPEITGLTPLDAGFTVRKVGGYDLTKNADWLRLKSLTPDNASQGSLGPELTAGTTSGVVTFANLSVGVYLITETTYPQGAAPAAPFLVTVPMTDPTTDARWVYDIHVYPKNVVSTATKTVADATAATFKNPVVWTILGDIPDVDPIDGYKIVDKLDSALTYKDVTVSLTGTGTPALTTDDYTAVYDQSTHTVTVTFEDTGLATIANRSTEQVKVVIETEANKTGEIPNTAIVYPNKPSFDITPGQPGGPIETPVVETKWGSVSIKKVAQGGQSGLAGAEFALYLSQADAQAGKDAIATDVSDVTTGLVTFTGLRYSGWADGKAVGVGDPGYRTYWLAETKAPDGFELLAQPIEVVVSDDDQEFEYTVENVPSRAGFTLPLTGGLGTATLMIAGVLLVSGSFLVGVRNRRARTATA</sequence>
<gene>
    <name evidence="10" type="ORF">ET495_06925</name>
</gene>
<evidence type="ECO:0000256" key="2">
    <source>
        <dbReference type="ARBA" id="ARBA00022525"/>
    </source>
</evidence>
<dbReference type="Proteomes" id="UP000291758">
    <property type="component" value="Chromosome"/>
</dbReference>
<keyword evidence="6" id="KW-0812">Transmembrane</keyword>
<evidence type="ECO:0000313" key="10">
    <source>
        <dbReference type="EMBL" id="QAY63019.1"/>
    </source>
</evidence>
<evidence type="ECO:0000256" key="5">
    <source>
        <dbReference type="SAM" id="MobiDB-lite"/>
    </source>
</evidence>
<feature type="domain" description="Gram-positive cocci surface proteins LPxTG" evidence="7">
    <location>
        <begin position="463"/>
        <end position="497"/>
    </location>
</feature>
<evidence type="ECO:0000313" key="11">
    <source>
        <dbReference type="Proteomes" id="UP000291758"/>
    </source>
</evidence>
<dbReference type="InterPro" id="IPR013783">
    <property type="entry name" value="Ig-like_fold"/>
</dbReference>
<dbReference type="InterPro" id="IPR006311">
    <property type="entry name" value="TAT_signal"/>
</dbReference>
<evidence type="ECO:0000259" key="7">
    <source>
        <dbReference type="Pfam" id="PF00746"/>
    </source>
</evidence>
<keyword evidence="4" id="KW-0572">Peptidoglycan-anchor</keyword>
<name>A0A4P6ENU8_9MICO</name>
<dbReference type="GO" id="GO:0005975">
    <property type="term" value="P:carbohydrate metabolic process"/>
    <property type="evidence" value="ECO:0007669"/>
    <property type="project" value="UniProtKB-ARBA"/>
</dbReference>
<dbReference type="Gene3D" id="2.60.40.740">
    <property type="match status" value="1"/>
</dbReference>
<dbReference type="InterPro" id="IPR019931">
    <property type="entry name" value="LPXTG_anchor"/>
</dbReference>
<proteinExistence type="predicted"/>
<feature type="transmembrane region" description="Helical" evidence="6">
    <location>
        <begin position="470"/>
        <end position="493"/>
    </location>
</feature>
<dbReference type="OrthoDB" id="3199332at2"/>
<evidence type="ECO:0000259" key="8">
    <source>
        <dbReference type="Pfam" id="PF16555"/>
    </source>
</evidence>
<evidence type="ECO:0000256" key="3">
    <source>
        <dbReference type="ARBA" id="ARBA00022729"/>
    </source>
</evidence>
<dbReference type="InterPro" id="IPR026466">
    <property type="entry name" value="Fim_isopep_form_D2_dom"/>
</dbReference>
<dbReference type="Pfam" id="PF17802">
    <property type="entry name" value="SpaA"/>
    <property type="match status" value="1"/>
</dbReference>
<dbReference type="Pfam" id="PF16555">
    <property type="entry name" value="GramPos_pilinD1"/>
    <property type="match status" value="1"/>
</dbReference>
<keyword evidence="2" id="KW-0964">Secreted</keyword>
<keyword evidence="6" id="KW-0472">Membrane</keyword>